<reference evidence="4 5" key="1">
    <citation type="journal article" date="2019" name="Emerg. Microbes Infect.">
        <title>Comprehensive subspecies identification of 175 nontuberculous mycobacteria species based on 7547 genomic profiles.</title>
        <authorList>
            <person name="Matsumoto Y."/>
            <person name="Kinjo T."/>
            <person name="Motooka D."/>
            <person name="Nabeya D."/>
            <person name="Jung N."/>
            <person name="Uechi K."/>
            <person name="Horii T."/>
            <person name="Iida T."/>
            <person name="Fujita J."/>
            <person name="Nakamura S."/>
        </authorList>
    </citation>
    <scope>NUCLEOTIDE SEQUENCE [LARGE SCALE GENOMIC DNA]</scope>
    <source>
        <strain evidence="4 5">JCM 12688</strain>
    </source>
</reference>
<dbReference type="InterPro" id="IPR008613">
    <property type="entry name" value="Excalibur_Ca-bd_domain"/>
</dbReference>
<feature type="signal peptide" evidence="2">
    <location>
        <begin position="1"/>
        <end position="19"/>
    </location>
</feature>
<evidence type="ECO:0000256" key="1">
    <source>
        <dbReference type="SAM" id="MobiDB-lite"/>
    </source>
</evidence>
<feature type="chain" id="PRO_5039356256" description="Excalibur calcium-binding domain-containing protein" evidence="2">
    <location>
        <begin position="20"/>
        <end position="68"/>
    </location>
</feature>
<keyword evidence="2" id="KW-0732">Signal</keyword>
<feature type="domain" description="Excalibur calcium-binding" evidence="3">
    <location>
        <begin position="31"/>
        <end position="67"/>
    </location>
</feature>
<protein>
    <recommendedName>
        <fullName evidence="3">Excalibur calcium-binding domain-containing protein</fullName>
    </recommendedName>
</protein>
<gene>
    <name evidence="4" type="ORF">MGAD_02370</name>
</gene>
<dbReference type="SMART" id="SM00894">
    <property type="entry name" value="Excalibur"/>
    <property type="match status" value="1"/>
</dbReference>
<feature type="region of interest" description="Disordered" evidence="1">
    <location>
        <begin position="38"/>
        <end position="68"/>
    </location>
</feature>
<name>A0A7I7WGA6_MYCGU</name>
<accession>A0A7I7WGA6</accession>
<evidence type="ECO:0000259" key="3">
    <source>
        <dbReference type="SMART" id="SM00894"/>
    </source>
</evidence>
<sequence>MFRALFVAAAAAGAIVGTAVGTSPLATAFAPYENCSEARANGDTDIPSSSDKYGPWLDRDDDGVGCES</sequence>
<dbReference type="Pfam" id="PF05901">
    <property type="entry name" value="Excalibur"/>
    <property type="match status" value="1"/>
</dbReference>
<feature type="compositionally biased region" description="Acidic residues" evidence="1">
    <location>
        <begin position="59"/>
        <end position="68"/>
    </location>
</feature>
<dbReference type="AlphaFoldDB" id="A0A7I7WGA6"/>
<dbReference type="KEGG" id="mgad:MGAD_02370"/>
<evidence type="ECO:0000313" key="5">
    <source>
        <dbReference type="Proteomes" id="UP000466187"/>
    </source>
</evidence>
<proteinExistence type="predicted"/>
<evidence type="ECO:0000256" key="2">
    <source>
        <dbReference type="SAM" id="SignalP"/>
    </source>
</evidence>
<dbReference type="RefSeq" id="WP_163684243.1">
    <property type="nucleotide sequence ID" value="NZ_AP022608.1"/>
</dbReference>
<dbReference type="Proteomes" id="UP000466187">
    <property type="component" value="Chromosome"/>
</dbReference>
<evidence type="ECO:0000313" key="4">
    <source>
        <dbReference type="EMBL" id="BBZ15902.1"/>
    </source>
</evidence>
<organism evidence="4 5">
    <name type="scientific">Mycolicibacterium gadium</name>
    <name type="common">Mycobacterium gadium</name>
    <dbReference type="NCBI Taxonomy" id="1794"/>
    <lineage>
        <taxon>Bacteria</taxon>
        <taxon>Bacillati</taxon>
        <taxon>Actinomycetota</taxon>
        <taxon>Actinomycetes</taxon>
        <taxon>Mycobacteriales</taxon>
        <taxon>Mycobacteriaceae</taxon>
        <taxon>Mycolicibacterium</taxon>
    </lineage>
</organism>
<dbReference type="EMBL" id="AP022608">
    <property type="protein sequence ID" value="BBZ15902.1"/>
    <property type="molecule type" value="Genomic_DNA"/>
</dbReference>